<organism evidence="1 2">
    <name type="scientific">Salinicoccus kekensis</name>
    <dbReference type="NCBI Taxonomy" id="714307"/>
    <lineage>
        <taxon>Bacteria</taxon>
        <taxon>Bacillati</taxon>
        <taxon>Bacillota</taxon>
        <taxon>Bacilli</taxon>
        <taxon>Bacillales</taxon>
        <taxon>Staphylococcaceae</taxon>
        <taxon>Salinicoccus</taxon>
    </lineage>
</organism>
<dbReference type="Proteomes" id="UP000219412">
    <property type="component" value="Unassembled WGS sequence"/>
</dbReference>
<name>A0A285USA1_9STAP</name>
<reference evidence="2" key="1">
    <citation type="submission" date="2017-08" db="EMBL/GenBank/DDBJ databases">
        <authorList>
            <person name="Varghese N."/>
            <person name="Submissions S."/>
        </authorList>
    </citation>
    <scope>NUCLEOTIDE SEQUENCE [LARGE SCALE GENOMIC DNA]</scope>
    <source>
        <strain evidence="2">DSM 23173</strain>
    </source>
</reference>
<protein>
    <submittedName>
        <fullName evidence="1">Predicted RNase H-like HicB family nuclease</fullName>
    </submittedName>
</protein>
<accession>A0A285USA1</accession>
<gene>
    <name evidence="1" type="ORF">SAMN05878391_2471</name>
</gene>
<keyword evidence="2" id="KW-1185">Reference proteome</keyword>
<dbReference type="Gene3D" id="3.30.160.250">
    <property type="match status" value="1"/>
</dbReference>
<dbReference type="InterPro" id="IPR035069">
    <property type="entry name" value="TTHA1013/TTHA0281-like"/>
</dbReference>
<evidence type="ECO:0000313" key="2">
    <source>
        <dbReference type="Proteomes" id="UP000219412"/>
    </source>
</evidence>
<sequence>MMKAVDDYMDLNYKLSVIPKKDFDGTEYFVAMYEELKGLEGVGDTKIEAIEDLDIAKEIWFQTMLENEDEIPMPRNYEEQKPVKMTYRIPVSLNDEIEAYMKREGISKNQAINLLVSKSLYEEHSLHEEQTIK</sequence>
<proteinExistence type="predicted"/>
<dbReference type="SUPFAM" id="SSF143100">
    <property type="entry name" value="TTHA1013/TTHA0281-like"/>
    <property type="match status" value="1"/>
</dbReference>
<dbReference type="AlphaFoldDB" id="A0A285USA1"/>
<dbReference type="EMBL" id="OBQF01000007">
    <property type="protein sequence ID" value="SOC44785.1"/>
    <property type="molecule type" value="Genomic_DNA"/>
</dbReference>
<evidence type="ECO:0000313" key="1">
    <source>
        <dbReference type="EMBL" id="SOC44785.1"/>
    </source>
</evidence>